<dbReference type="PANTHER" id="PTHR33778:SF1">
    <property type="entry name" value="MAGNESIUM TRANSPORTER YHID-RELATED"/>
    <property type="match status" value="1"/>
</dbReference>
<keyword evidence="10" id="KW-1185">Reference proteome</keyword>
<organism evidence="9 10">
    <name type="scientific">Vagococcus fluvialis bH819</name>
    <dbReference type="NCBI Taxonomy" id="1255619"/>
    <lineage>
        <taxon>Bacteria</taxon>
        <taxon>Bacillati</taxon>
        <taxon>Bacillota</taxon>
        <taxon>Bacilli</taxon>
        <taxon>Lactobacillales</taxon>
        <taxon>Enterococcaceae</taxon>
        <taxon>Vagococcus</taxon>
    </lineage>
</organism>
<keyword evidence="5 7" id="KW-1133">Transmembrane helix</keyword>
<accession>A0A1X6WL96</accession>
<evidence type="ECO:0000256" key="1">
    <source>
        <dbReference type="ARBA" id="ARBA00004651"/>
    </source>
</evidence>
<evidence type="ECO:0000313" key="9">
    <source>
        <dbReference type="EMBL" id="SLM85094.1"/>
    </source>
</evidence>
<sequence length="230" mass="25611">MTLLEISQRLLLAVLMSGAIGFDREFKSRPAGMRTHILVCVGAAMIALLQTEIYLDVLNQITANQELATVLKIDQTRLIAQVISGIGFLGAGTIIVTKRSIAGLTTAASLWTVACLGLTIGMGHYKLSLIGFIVIQLTLSLLNKVIVVPSVKNLEVRYSHRAETKEFISNHFNENNVTVKGTNVYVEIENNRRIYTTTYTIEMPKNYNVYELIEDLSTHENMLKIRLVDL</sequence>
<keyword evidence="3" id="KW-1003">Cell membrane</keyword>
<evidence type="ECO:0000259" key="8">
    <source>
        <dbReference type="Pfam" id="PF02308"/>
    </source>
</evidence>
<dbReference type="GO" id="GO:0005886">
    <property type="term" value="C:plasma membrane"/>
    <property type="evidence" value="ECO:0007669"/>
    <property type="project" value="UniProtKB-SubCell"/>
</dbReference>
<protein>
    <submittedName>
        <fullName evidence="9">Mg(2+) transport ATPase protein C</fullName>
    </submittedName>
</protein>
<reference evidence="10" key="1">
    <citation type="submission" date="2017-02" db="EMBL/GenBank/DDBJ databases">
        <authorList>
            <person name="Dridi B."/>
        </authorList>
    </citation>
    <scope>NUCLEOTIDE SEQUENCE [LARGE SCALE GENOMIC DNA]</scope>
    <source>
        <strain evidence="10">bH819</strain>
    </source>
</reference>
<evidence type="ECO:0000256" key="5">
    <source>
        <dbReference type="ARBA" id="ARBA00022989"/>
    </source>
</evidence>
<feature type="domain" description="MgtC/SapB/SrpB/YhiD N-terminal" evidence="8">
    <location>
        <begin position="10"/>
        <end position="145"/>
    </location>
</feature>
<name>A0A1X6WL96_9ENTE</name>
<dbReference type="EMBL" id="FWFD01000007">
    <property type="protein sequence ID" value="SLM85094.1"/>
    <property type="molecule type" value="Genomic_DNA"/>
</dbReference>
<dbReference type="PRINTS" id="PR01837">
    <property type="entry name" value="MGTCSAPBPROT"/>
</dbReference>
<evidence type="ECO:0000256" key="3">
    <source>
        <dbReference type="ARBA" id="ARBA00022475"/>
    </source>
</evidence>
<feature type="transmembrane region" description="Helical" evidence="7">
    <location>
        <begin position="129"/>
        <end position="151"/>
    </location>
</feature>
<dbReference type="Pfam" id="PF02308">
    <property type="entry name" value="MgtC"/>
    <property type="match status" value="1"/>
</dbReference>
<dbReference type="OrthoDB" id="9811198at2"/>
<feature type="transmembrane region" description="Helical" evidence="7">
    <location>
        <begin position="35"/>
        <end position="58"/>
    </location>
</feature>
<evidence type="ECO:0000256" key="7">
    <source>
        <dbReference type="SAM" id="Phobius"/>
    </source>
</evidence>
<dbReference type="AlphaFoldDB" id="A0A1X6WL96"/>
<feature type="transmembrane region" description="Helical" evidence="7">
    <location>
        <begin position="78"/>
        <end position="97"/>
    </location>
</feature>
<evidence type="ECO:0000256" key="2">
    <source>
        <dbReference type="ARBA" id="ARBA00009298"/>
    </source>
</evidence>
<keyword evidence="4 7" id="KW-0812">Transmembrane</keyword>
<proteinExistence type="inferred from homology"/>
<comment type="similarity">
    <text evidence="2">Belongs to the MgtC/SapB family.</text>
</comment>
<comment type="subcellular location">
    <subcellularLocation>
        <location evidence="1">Cell membrane</location>
        <topology evidence="1">Multi-pass membrane protein</topology>
    </subcellularLocation>
</comment>
<evidence type="ECO:0000256" key="4">
    <source>
        <dbReference type="ARBA" id="ARBA00022692"/>
    </source>
</evidence>
<evidence type="ECO:0000313" key="10">
    <source>
        <dbReference type="Proteomes" id="UP000195918"/>
    </source>
</evidence>
<dbReference type="InterPro" id="IPR049177">
    <property type="entry name" value="MgtC_SapB_SrpB_YhiD_N"/>
</dbReference>
<evidence type="ECO:0000256" key="6">
    <source>
        <dbReference type="ARBA" id="ARBA00023136"/>
    </source>
</evidence>
<keyword evidence="6 7" id="KW-0472">Membrane</keyword>
<dbReference type="PANTHER" id="PTHR33778">
    <property type="entry name" value="PROTEIN MGTC"/>
    <property type="match status" value="1"/>
</dbReference>
<dbReference type="Proteomes" id="UP000195918">
    <property type="component" value="Unassembled WGS sequence"/>
</dbReference>
<gene>
    <name evidence="9" type="ORF">FM121_03285</name>
</gene>
<feature type="transmembrane region" description="Helical" evidence="7">
    <location>
        <begin position="104"/>
        <end position="123"/>
    </location>
</feature>
<dbReference type="RefSeq" id="WP_086950734.1">
    <property type="nucleotide sequence ID" value="NZ_FWFD01000007.1"/>
</dbReference>
<dbReference type="InterPro" id="IPR003416">
    <property type="entry name" value="MgtC/SapB/SrpB/YhiD_fam"/>
</dbReference>